<proteinExistence type="predicted"/>
<dbReference type="AlphaFoldDB" id="K1PER5"/>
<dbReference type="InParanoid" id="K1PER5"/>
<organism evidence="2">
    <name type="scientific">Magallana gigas</name>
    <name type="common">Pacific oyster</name>
    <name type="synonym">Crassostrea gigas</name>
    <dbReference type="NCBI Taxonomy" id="29159"/>
    <lineage>
        <taxon>Eukaryota</taxon>
        <taxon>Metazoa</taxon>
        <taxon>Spiralia</taxon>
        <taxon>Lophotrochozoa</taxon>
        <taxon>Mollusca</taxon>
        <taxon>Bivalvia</taxon>
        <taxon>Autobranchia</taxon>
        <taxon>Pteriomorphia</taxon>
        <taxon>Ostreida</taxon>
        <taxon>Ostreoidea</taxon>
        <taxon>Ostreidae</taxon>
        <taxon>Magallana</taxon>
    </lineage>
</organism>
<gene>
    <name evidence="2" type="ORF">CGI_10001138</name>
</gene>
<feature type="compositionally biased region" description="Polar residues" evidence="1">
    <location>
        <begin position="723"/>
        <end position="737"/>
    </location>
</feature>
<protein>
    <submittedName>
        <fullName evidence="2">Uncharacterized protein</fullName>
    </submittedName>
</protein>
<accession>K1PER5</accession>
<dbReference type="EMBL" id="JH823208">
    <property type="protein sequence ID" value="EKC17319.1"/>
    <property type="molecule type" value="Genomic_DNA"/>
</dbReference>
<feature type="region of interest" description="Disordered" evidence="1">
    <location>
        <begin position="723"/>
        <end position="746"/>
    </location>
</feature>
<evidence type="ECO:0000313" key="2">
    <source>
        <dbReference type="EMBL" id="EKC17319.1"/>
    </source>
</evidence>
<sequence>MSVGCSSMTLGGYLPSNAYGVMPTGYTVSWATGTSYTGTFSQAQGGSTGSIPSSVQGLMMPYQTTSSLSGFPSHAASNFQSSVSQASVLPTTSVPIPQSGNIPFNGQGTIVNIVPSTTNIPIQQGSYVPFNGLETNVNIVPSTTNVLIQQGSYVPFNGLETNVNNVPPTNNASIPQGGYVPISGQDTSVNNVPFTNGVPIPQGIYIPMSSHSTNLNMVPGTYTNSTPIPQGGYLPISGQGTNVNNVPPTNNASIPQGSYVPISDHGTNVNIVPLTNIAPVPHGGVIPFSGQGTNSNLVTVTTPQAGYVPCTGQGVDLEVMSQTLYQPVQSTQNINTTNQYLPCTPNQAMLNSTKQQALTHNHIQPPPGFQQLQLQQVSQTPSLFLQCTQQQTVQYNQQANMQPLRTQFQPTQQVNSQQITTQDQLTQQVHAPTLPTLNQQTQKIYTQTLQTQINMQQPEQHNYQTQLDQIISPPQHYTMQQSRPSVYHVGQVHQQTQMRDVPCQILQNVPCQNTCVAPALMKDLTPGLMDQVSPTLLNGSEIPPPGAGLTVTGSIQYQVNPAKLQGGYEPLMASASTESIPGNVEKSSKMQMFCYNSESVQTVGALKPLTVEVSDQGSSSLSGNIRVTAKASVCSDHARITQPHGSKQTLMLLQQCQQPHLQGVLAPLLAFQLPPEQYMAQPQNQPIMSLSPHQQFVECSQEQQMTLTTIEQQHATMLPQQHLSTLQSSPDHTNTKSSDIHNDCGEDELHDRQDVCNELEMSDLAQALTDGREQPEVFDTHEQDTLLRTVKRHYVEVYQRLSTLKNHVDSLVTDMQTITKGMQAIDLEQNHLKYDC</sequence>
<reference evidence="2" key="1">
    <citation type="journal article" date="2012" name="Nature">
        <title>The oyster genome reveals stress adaptation and complexity of shell formation.</title>
        <authorList>
            <person name="Zhang G."/>
            <person name="Fang X."/>
            <person name="Guo X."/>
            <person name="Li L."/>
            <person name="Luo R."/>
            <person name="Xu F."/>
            <person name="Yang P."/>
            <person name="Zhang L."/>
            <person name="Wang X."/>
            <person name="Qi H."/>
            <person name="Xiong Z."/>
            <person name="Que H."/>
            <person name="Xie Y."/>
            <person name="Holland P.W."/>
            <person name="Paps J."/>
            <person name="Zhu Y."/>
            <person name="Wu F."/>
            <person name="Chen Y."/>
            <person name="Wang J."/>
            <person name="Peng C."/>
            <person name="Meng J."/>
            <person name="Yang L."/>
            <person name="Liu J."/>
            <person name="Wen B."/>
            <person name="Zhang N."/>
            <person name="Huang Z."/>
            <person name="Zhu Q."/>
            <person name="Feng Y."/>
            <person name="Mount A."/>
            <person name="Hedgecock D."/>
            <person name="Xu Z."/>
            <person name="Liu Y."/>
            <person name="Domazet-Loso T."/>
            <person name="Du Y."/>
            <person name="Sun X."/>
            <person name="Zhang S."/>
            <person name="Liu B."/>
            <person name="Cheng P."/>
            <person name="Jiang X."/>
            <person name="Li J."/>
            <person name="Fan D."/>
            <person name="Wang W."/>
            <person name="Fu W."/>
            <person name="Wang T."/>
            <person name="Wang B."/>
            <person name="Zhang J."/>
            <person name="Peng Z."/>
            <person name="Li Y."/>
            <person name="Li N."/>
            <person name="Wang J."/>
            <person name="Chen M."/>
            <person name="He Y."/>
            <person name="Tan F."/>
            <person name="Song X."/>
            <person name="Zheng Q."/>
            <person name="Huang R."/>
            <person name="Yang H."/>
            <person name="Du X."/>
            <person name="Chen L."/>
            <person name="Yang M."/>
            <person name="Gaffney P.M."/>
            <person name="Wang S."/>
            <person name="Luo L."/>
            <person name="She Z."/>
            <person name="Ming Y."/>
            <person name="Huang W."/>
            <person name="Zhang S."/>
            <person name="Huang B."/>
            <person name="Zhang Y."/>
            <person name="Qu T."/>
            <person name="Ni P."/>
            <person name="Miao G."/>
            <person name="Wang J."/>
            <person name="Wang Q."/>
            <person name="Steinberg C.E."/>
            <person name="Wang H."/>
            <person name="Li N."/>
            <person name="Qian L."/>
            <person name="Zhang G."/>
            <person name="Li Y."/>
            <person name="Yang H."/>
            <person name="Liu X."/>
            <person name="Wang J."/>
            <person name="Yin Y."/>
            <person name="Wang J."/>
        </authorList>
    </citation>
    <scope>NUCLEOTIDE SEQUENCE [LARGE SCALE GENOMIC DNA]</scope>
    <source>
        <strain evidence="2">05x7-T-G4-1.051#20</strain>
    </source>
</reference>
<dbReference type="HOGENOM" id="CLU_339877_0_0_1"/>
<name>K1PER5_MAGGI</name>
<evidence type="ECO:0000256" key="1">
    <source>
        <dbReference type="SAM" id="MobiDB-lite"/>
    </source>
</evidence>